<feature type="domain" description="Glycosyltransferase 2-like" evidence="1">
    <location>
        <begin position="151"/>
        <end position="267"/>
    </location>
</feature>
<dbReference type="RefSeq" id="WP_109590639.1">
    <property type="nucleotide sequence ID" value="NZ_CAJGZY010000033.1"/>
</dbReference>
<dbReference type="InterPro" id="IPR029044">
    <property type="entry name" value="Nucleotide-diphossugar_trans"/>
</dbReference>
<protein>
    <submittedName>
        <fullName evidence="2">Glycosyl transferase family 2</fullName>
    </submittedName>
</protein>
<dbReference type="Proteomes" id="UP000245655">
    <property type="component" value="Unassembled WGS sequence"/>
</dbReference>
<dbReference type="Gene3D" id="3.90.550.10">
    <property type="entry name" value="Spore Coat Polysaccharide Biosynthesis Protein SpsA, Chain A"/>
    <property type="match status" value="1"/>
</dbReference>
<name>A0A2V2A3X0_PSYIM</name>
<reference evidence="2 3" key="1">
    <citation type="submission" date="2018-05" db="EMBL/GenBank/DDBJ databases">
        <title>Genomic Encyclopedia of Type Strains, Phase IV (KMG-IV): sequencing the most valuable type-strain genomes for metagenomic binning, comparative biology and taxonomic classification.</title>
        <authorList>
            <person name="Goeker M."/>
        </authorList>
    </citation>
    <scope>NUCLEOTIDE SEQUENCE [LARGE SCALE GENOMIC DNA]</scope>
    <source>
        <strain evidence="2 3">DSM 7229</strain>
    </source>
</reference>
<dbReference type="GO" id="GO:0016758">
    <property type="term" value="F:hexosyltransferase activity"/>
    <property type="evidence" value="ECO:0007669"/>
    <property type="project" value="UniProtKB-ARBA"/>
</dbReference>
<proteinExistence type="predicted"/>
<dbReference type="InterPro" id="IPR001173">
    <property type="entry name" value="Glyco_trans_2-like"/>
</dbReference>
<evidence type="ECO:0000313" key="2">
    <source>
        <dbReference type="EMBL" id="PWK13655.1"/>
    </source>
</evidence>
<dbReference type="EMBL" id="QGGM01000004">
    <property type="protein sequence ID" value="PWK13655.1"/>
    <property type="molecule type" value="Genomic_DNA"/>
</dbReference>
<keyword evidence="2" id="KW-0808">Transferase</keyword>
<comment type="caution">
    <text evidence="2">The sequence shown here is derived from an EMBL/GenBank/DDBJ whole genome shotgun (WGS) entry which is preliminary data.</text>
</comment>
<dbReference type="PANTHER" id="PTHR22916:SF3">
    <property type="entry name" value="UDP-GLCNAC:BETAGAL BETA-1,3-N-ACETYLGLUCOSAMINYLTRANSFERASE-LIKE PROTEIN 1"/>
    <property type="match status" value="1"/>
</dbReference>
<keyword evidence="3" id="KW-1185">Reference proteome</keyword>
<accession>A0A2V2A3X0</accession>
<gene>
    <name evidence="2" type="ORF">C8D84_104137</name>
</gene>
<dbReference type="AlphaFoldDB" id="A0A2V2A3X0"/>
<dbReference type="PANTHER" id="PTHR22916">
    <property type="entry name" value="GLYCOSYLTRANSFERASE"/>
    <property type="match status" value="1"/>
</dbReference>
<dbReference type="SUPFAM" id="SSF53448">
    <property type="entry name" value="Nucleotide-diphospho-sugar transferases"/>
    <property type="match status" value="1"/>
</dbReference>
<evidence type="ECO:0000259" key="1">
    <source>
        <dbReference type="Pfam" id="PF00535"/>
    </source>
</evidence>
<sequence length="363" mass="41686">MSTLLKEFDHHVQAQQYASADALVESLLQTDCIASLERKDALQFLYRIGYVYPELTLELSKQRDDIPRPFKDTLRIALGDIPPLRFYNQADTLVAIKISLMRHKPLWAKILIYRFYHQYGLQPIDLVKNNKITIGNNRKKVKKIHNAQKVSIIVTTYNSAAFIENCIDSLLNQSIKNIEIIVVDDASTDDTVDILKKYSTIKVIKLSENNGTYHARNIGIEQSTGYFVTFQDSDDWSHPERLELQLKELLNTSTAIASFSHFFRVDQSSGLPTCRQNYPLLRLNLSSMMISRSILNKLGKFDSSKRIESDKKLFELIKSSYNDGSIVYIRKPLAIGLYRHDSLTTAQCSGFDKYGYSKMRYLT</sequence>
<dbReference type="Pfam" id="PF00535">
    <property type="entry name" value="Glycos_transf_2"/>
    <property type="match status" value="1"/>
</dbReference>
<organism evidence="2 3">
    <name type="scientific">Psychrobacter immobilis</name>
    <dbReference type="NCBI Taxonomy" id="498"/>
    <lineage>
        <taxon>Bacteria</taxon>
        <taxon>Pseudomonadati</taxon>
        <taxon>Pseudomonadota</taxon>
        <taxon>Gammaproteobacteria</taxon>
        <taxon>Moraxellales</taxon>
        <taxon>Moraxellaceae</taxon>
        <taxon>Psychrobacter</taxon>
    </lineage>
</organism>
<dbReference type="GeneID" id="60254856"/>
<evidence type="ECO:0000313" key="3">
    <source>
        <dbReference type="Proteomes" id="UP000245655"/>
    </source>
</evidence>